<evidence type="ECO:0000256" key="12">
    <source>
        <dbReference type="ARBA" id="ARBA00023136"/>
    </source>
</evidence>
<comment type="pathway">
    <text evidence="1">Cofactor biosynthesis; ubiquinone biosynthesis [regulation].</text>
</comment>
<comment type="similarity">
    <text evidence="2">Belongs to the protein kinase superfamily. ADCK protein kinase family.</text>
</comment>
<dbReference type="NCBIfam" id="TIGR01982">
    <property type="entry name" value="UbiB"/>
    <property type="match status" value="1"/>
</dbReference>
<dbReference type="CDD" id="cd13972">
    <property type="entry name" value="UbiB"/>
    <property type="match status" value="1"/>
</dbReference>
<keyword evidence="14" id="KW-0503">Monooxygenase</keyword>
<dbReference type="GO" id="GO:0004672">
    <property type="term" value="F:protein kinase activity"/>
    <property type="evidence" value="ECO:0007669"/>
    <property type="project" value="InterPro"/>
</dbReference>
<dbReference type="InterPro" id="IPR011009">
    <property type="entry name" value="Kinase-like_dom_sf"/>
</dbReference>
<keyword evidence="12" id="KW-0472">Membrane</keyword>
<dbReference type="InterPro" id="IPR010232">
    <property type="entry name" value="UbiB"/>
</dbReference>
<dbReference type="EMBL" id="FPHJ01000061">
    <property type="protein sequence ID" value="SFV68185.1"/>
    <property type="molecule type" value="Genomic_DNA"/>
</dbReference>
<dbReference type="UniPathway" id="UPA00232"/>
<keyword evidence="11" id="KW-1133">Transmembrane helix</keyword>
<evidence type="ECO:0000256" key="6">
    <source>
        <dbReference type="ARBA" id="ARBA00022688"/>
    </source>
</evidence>
<evidence type="ECO:0000256" key="9">
    <source>
        <dbReference type="ARBA" id="ARBA00022777"/>
    </source>
</evidence>
<keyword evidence="6" id="KW-0831">Ubiquinone biosynthesis</keyword>
<proteinExistence type="inferred from homology"/>
<keyword evidence="8" id="KW-0547">Nucleotide-binding</keyword>
<evidence type="ECO:0000256" key="3">
    <source>
        <dbReference type="ARBA" id="ARBA00022475"/>
    </source>
</evidence>
<sequence length="500" mass="58240">MRKIIRLFKVLFTIVRYRLDKVLLSQTKYKFILWFFPWHYFVWTKLPRAQRIRLTLETLGPIFIKFGQTLSTRPDLLPDDVADELTKLQDSCPPFETQKAIKIVEKSLKGKLTDFFIKFDEHPLASASIAQVHSATTINGDDVVVKVVRPNIEKAIKLDVSLLYFLAKLIGLHPDGKRLNPKAVIKEFEGIIHNELNMLFEAANASKLRENFKNSELLYVPEVNWELTTREVLVIERVYGTPINKIEKLKEKNIDLKKLSSQGVEIFFTQVFKHNFFHADMHPGNIFVSDSGQYIALDFGIMGSLSNQDLQYLAKNFLAFFNRDYKIVSEVHLESGWIPSHIDPIEFETAIRSVCEPIFNKPLKDISFGKVLMNLFKEAQKFDIQVQPQLFLLDKTLLNIEGLGRQLNDDLDLWQTAKPVLEDIFKKRKKDEFKTQLKELKQLPKLTLEVLEVLKTPKQQHNQELKEIKNQLQKNNQQQKVFATIVFFAMLLFFIKEMIL</sequence>
<dbReference type="GO" id="GO:0005524">
    <property type="term" value="F:ATP binding"/>
    <property type="evidence" value="ECO:0007669"/>
    <property type="project" value="UniProtKB-KW"/>
</dbReference>
<evidence type="ECO:0000259" key="13">
    <source>
        <dbReference type="PROSITE" id="PS50011"/>
    </source>
</evidence>
<evidence type="ECO:0000256" key="10">
    <source>
        <dbReference type="ARBA" id="ARBA00022840"/>
    </source>
</evidence>
<evidence type="ECO:0000256" key="5">
    <source>
        <dbReference type="ARBA" id="ARBA00022679"/>
    </source>
</evidence>
<dbReference type="PANTHER" id="PTHR10566">
    <property type="entry name" value="CHAPERONE-ACTIVITY OF BC1 COMPLEX CABC1 -RELATED"/>
    <property type="match status" value="1"/>
</dbReference>
<accession>A0A1W1CR44</accession>
<evidence type="ECO:0000256" key="7">
    <source>
        <dbReference type="ARBA" id="ARBA00022692"/>
    </source>
</evidence>
<dbReference type="GO" id="GO:0006744">
    <property type="term" value="P:ubiquinone biosynthetic process"/>
    <property type="evidence" value="ECO:0007669"/>
    <property type="project" value="UniProtKB-UniPathway"/>
</dbReference>
<evidence type="ECO:0000256" key="1">
    <source>
        <dbReference type="ARBA" id="ARBA00005020"/>
    </source>
</evidence>
<evidence type="ECO:0000256" key="11">
    <source>
        <dbReference type="ARBA" id="ARBA00022989"/>
    </source>
</evidence>
<protein>
    <submittedName>
        <fullName evidence="14">Ubiquinone biosynthesis monooxygenase UbiB</fullName>
    </submittedName>
</protein>
<keyword evidence="9" id="KW-0418">Kinase</keyword>
<organism evidence="14">
    <name type="scientific">hydrothermal vent metagenome</name>
    <dbReference type="NCBI Taxonomy" id="652676"/>
    <lineage>
        <taxon>unclassified sequences</taxon>
        <taxon>metagenomes</taxon>
        <taxon>ecological metagenomes</taxon>
    </lineage>
</organism>
<keyword evidence="3" id="KW-1003">Cell membrane</keyword>
<name>A0A1W1CR44_9ZZZZ</name>
<dbReference type="Gene3D" id="1.10.510.10">
    <property type="entry name" value="Transferase(Phosphotransferase) domain 1"/>
    <property type="match status" value="1"/>
</dbReference>
<keyword evidence="4" id="KW-0997">Cell inner membrane</keyword>
<dbReference type="Pfam" id="PF03109">
    <property type="entry name" value="ABC1"/>
    <property type="match status" value="1"/>
</dbReference>
<dbReference type="GO" id="GO:0004497">
    <property type="term" value="F:monooxygenase activity"/>
    <property type="evidence" value="ECO:0007669"/>
    <property type="project" value="UniProtKB-KW"/>
</dbReference>
<keyword evidence="14" id="KW-0830">Ubiquinone</keyword>
<dbReference type="InterPro" id="IPR004147">
    <property type="entry name" value="ABC1_dom"/>
</dbReference>
<dbReference type="AlphaFoldDB" id="A0A1W1CR44"/>
<dbReference type="PANTHER" id="PTHR10566:SF113">
    <property type="entry name" value="PROTEIN ACTIVITY OF BC1 COMPLEX KINASE 7, CHLOROPLASTIC"/>
    <property type="match status" value="1"/>
</dbReference>
<dbReference type="InterPro" id="IPR045308">
    <property type="entry name" value="UbiB_bact"/>
</dbReference>
<reference evidence="14" key="1">
    <citation type="submission" date="2016-10" db="EMBL/GenBank/DDBJ databases">
        <authorList>
            <person name="de Groot N.N."/>
        </authorList>
    </citation>
    <scope>NUCLEOTIDE SEQUENCE</scope>
</reference>
<dbReference type="InterPro" id="IPR050154">
    <property type="entry name" value="UbiB_kinase"/>
</dbReference>
<keyword evidence="7" id="KW-0812">Transmembrane</keyword>
<keyword evidence="5" id="KW-0808">Transferase</keyword>
<gene>
    <name evidence="14" type="ORF">MNB_SUP05-5-988</name>
</gene>
<keyword evidence="14" id="KW-0560">Oxidoreductase</keyword>
<keyword evidence="10" id="KW-0067">ATP-binding</keyword>
<evidence type="ECO:0000313" key="14">
    <source>
        <dbReference type="EMBL" id="SFV68185.1"/>
    </source>
</evidence>
<evidence type="ECO:0000256" key="2">
    <source>
        <dbReference type="ARBA" id="ARBA00009670"/>
    </source>
</evidence>
<evidence type="ECO:0000256" key="4">
    <source>
        <dbReference type="ARBA" id="ARBA00022519"/>
    </source>
</evidence>
<dbReference type="InterPro" id="IPR000719">
    <property type="entry name" value="Prot_kinase_dom"/>
</dbReference>
<dbReference type="SUPFAM" id="SSF56112">
    <property type="entry name" value="Protein kinase-like (PK-like)"/>
    <property type="match status" value="1"/>
</dbReference>
<evidence type="ECO:0000256" key="8">
    <source>
        <dbReference type="ARBA" id="ARBA00022741"/>
    </source>
</evidence>
<dbReference type="PROSITE" id="PS50011">
    <property type="entry name" value="PROTEIN_KINASE_DOM"/>
    <property type="match status" value="1"/>
</dbReference>
<feature type="domain" description="Protein kinase" evidence="13">
    <location>
        <begin position="101"/>
        <end position="494"/>
    </location>
</feature>